<comment type="caution">
    <text evidence="2">The sequence shown here is derived from an EMBL/GenBank/DDBJ whole genome shotgun (WGS) entry which is preliminary data.</text>
</comment>
<feature type="region of interest" description="Disordered" evidence="1">
    <location>
        <begin position="1"/>
        <end position="35"/>
    </location>
</feature>
<dbReference type="RefSeq" id="WP_378137150.1">
    <property type="nucleotide sequence ID" value="NZ_JBHSMI010000030.1"/>
</dbReference>
<feature type="compositionally biased region" description="Gly residues" evidence="1">
    <location>
        <begin position="231"/>
        <end position="240"/>
    </location>
</feature>
<evidence type="ECO:0008006" key="4">
    <source>
        <dbReference type="Google" id="ProtNLM"/>
    </source>
</evidence>
<protein>
    <recommendedName>
        <fullName evidence="4">Spore coat protein B</fullName>
    </recommendedName>
</protein>
<evidence type="ECO:0000313" key="3">
    <source>
        <dbReference type="Proteomes" id="UP001596113"/>
    </source>
</evidence>
<evidence type="ECO:0000256" key="1">
    <source>
        <dbReference type="SAM" id="MobiDB-lite"/>
    </source>
</evidence>
<dbReference type="EMBL" id="JBHSMI010000030">
    <property type="protein sequence ID" value="MFC5405666.1"/>
    <property type="molecule type" value="Genomic_DNA"/>
</dbReference>
<name>A0ABW0HWZ1_9BACL</name>
<feature type="compositionally biased region" description="Low complexity" evidence="1">
    <location>
        <begin position="191"/>
        <end position="216"/>
    </location>
</feature>
<evidence type="ECO:0000313" key="2">
    <source>
        <dbReference type="EMBL" id="MFC5405666.1"/>
    </source>
</evidence>
<feature type="compositionally biased region" description="Gly residues" evidence="1">
    <location>
        <begin position="93"/>
        <end position="118"/>
    </location>
</feature>
<keyword evidence="3" id="KW-1185">Reference proteome</keyword>
<organism evidence="2 3">
    <name type="scientific">Cohnella soli</name>
    <dbReference type="NCBI Taxonomy" id="425005"/>
    <lineage>
        <taxon>Bacteria</taxon>
        <taxon>Bacillati</taxon>
        <taxon>Bacillota</taxon>
        <taxon>Bacilli</taxon>
        <taxon>Bacillales</taxon>
        <taxon>Paenibacillaceae</taxon>
        <taxon>Cohnella</taxon>
    </lineage>
</organism>
<sequence>MFCGFWQPSQPAPQVQPRATMPAPRPNVSQPRPTPNVMNAQFLIGKNVRINRGGPDSVQGVLVATPANFLVVLSEGVIVFVNGIHVKSITEGVSGGRSGGKSGGRSGGKSGGRSGGRSHGFSGHKSIITASSFHGVLTRLRHKHIQINRGGPEKLDGFLAEVSSNEVLLIVNRELVRIPIFHIKNVSLSLKSSGNKSGGNKNNNNKSNNKKSSGGNKSSGGKSGNNKRSGGSRGNRGGKS</sequence>
<accession>A0ABW0HWZ1</accession>
<gene>
    <name evidence="2" type="ORF">ACFPOF_23215</name>
</gene>
<reference evidence="3" key="1">
    <citation type="journal article" date="2019" name="Int. J. Syst. Evol. Microbiol.">
        <title>The Global Catalogue of Microorganisms (GCM) 10K type strain sequencing project: providing services to taxonomists for standard genome sequencing and annotation.</title>
        <authorList>
            <consortium name="The Broad Institute Genomics Platform"/>
            <consortium name="The Broad Institute Genome Sequencing Center for Infectious Disease"/>
            <person name="Wu L."/>
            <person name="Ma J."/>
        </authorList>
    </citation>
    <scope>NUCLEOTIDE SEQUENCE [LARGE SCALE GENOMIC DNA]</scope>
    <source>
        <strain evidence="3">CGMCC 1.18575</strain>
    </source>
</reference>
<feature type="region of interest" description="Disordered" evidence="1">
    <location>
        <begin position="190"/>
        <end position="240"/>
    </location>
</feature>
<proteinExistence type="predicted"/>
<feature type="region of interest" description="Disordered" evidence="1">
    <location>
        <begin position="91"/>
        <end position="124"/>
    </location>
</feature>
<dbReference type="Proteomes" id="UP001596113">
    <property type="component" value="Unassembled WGS sequence"/>
</dbReference>